<organism evidence="4 5">
    <name type="scientific">Croceicoccus marinus</name>
    <dbReference type="NCBI Taxonomy" id="450378"/>
    <lineage>
        <taxon>Bacteria</taxon>
        <taxon>Pseudomonadati</taxon>
        <taxon>Pseudomonadota</taxon>
        <taxon>Alphaproteobacteria</taxon>
        <taxon>Sphingomonadales</taxon>
        <taxon>Erythrobacteraceae</taxon>
        <taxon>Croceicoccus</taxon>
    </lineage>
</organism>
<protein>
    <submittedName>
        <fullName evidence="4">IS110 family transposase</fullName>
    </submittedName>
</protein>
<feature type="domain" description="Transposase IS110-like N-terminal" evidence="2">
    <location>
        <begin position="7"/>
        <end position="147"/>
    </location>
</feature>
<evidence type="ECO:0000256" key="1">
    <source>
        <dbReference type="SAM" id="Coils"/>
    </source>
</evidence>
<dbReference type="PANTHER" id="PTHR33055">
    <property type="entry name" value="TRANSPOSASE FOR INSERTION SEQUENCE ELEMENT IS1111A"/>
    <property type="match status" value="1"/>
</dbReference>
<dbReference type="GO" id="GO:0003677">
    <property type="term" value="F:DNA binding"/>
    <property type="evidence" value="ECO:0007669"/>
    <property type="project" value="InterPro"/>
</dbReference>
<evidence type="ECO:0000259" key="3">
    <source>
        <dbReference type="Pfam" id="PF02371"/>
    </source>
</evidence>
<evidence type="ECO:0000313" key="5">
    <source>
        <dbReference type="Proteomes" id="UP000195807"/>
    </source>
</evidence>
<reference evidence="4 5" key="1">
    <citation type="submission" date="2017-01" db="EMBL/GenBank/DDBJ databases">
        <title>Complete genome sequence of esterase-producing bacterium Croceicoccus marinus E4A9.</title>
        <authorList>
            <person name="Wu Y.-H."/>
            <person name="Cheng H."/>
            <person name="Xu L."/>
            <person name="Huo Y.-Y."/>
            <person name="Wang C.-S."/>
            <person name="Xu X.-W."/>
        </authorList>
    </citation>
    <scope>NUCLEOTIDE SEQUENCE [LARGE SCALE GENOMIC DNA]</scope>
    <source>
        <strain evidence="4 5">E4A9</strain>
        <plasmid evidence="5">Plasmid pcme4a9ii</plasmid>
    </source>
</reference>
<accession>A0A217EZ12</accession>
<dbReference type="STRING" id="450378.GCA_001661675_03759"/>
<dbReference type="PANTHER" id="PTHR33055:SF3">
    <property type="entry name" value="PUTATIVE TRANSPOSASE FOR IS117-RELATED"/>
    <property type="match status" value="1"/>
</dbReference>
<keyword evidence="5" id="KW-1185">Reference proteome</keyword>
<dbReference type="InterPro" id="IPR003346">
    <property type="entry name" value="Transposase_20"/>
</dbReference>
<feature type="domain" description="Transposase IS116/IS110/IS902 C-terminal" evidence="3">
    <location>
        <begin position="213"/>
        <end position="289"/>
    </location>
</feature>
<dbReference type="Pfam" id="PF01548">
    <property type="entry name" value="DEDD_Tnp_IS110"/>
    <property type="match status" value="1"/>
</dbReference>
<dbReference type="Pfam" id="PF02371">
    <property type="entry name" value="Transposase_20"/>
    <property type="match status" value="1"/>
</dbReference>
<dbReference type="InterPro" id="IPR002525">
    <property type="entry name" value="Transp_IS110-like_N"/>
</dbReference>
<gene>
    <name evidence="4" type="ORF">A9D14_18720</name>
</gene>
<keyword evidence="4" id="KW-0614">Plasmid</keyword>
<evidence type="ECO:0000259" key="2">
    <source>
        <dbReference type="Pfam" id="PF01548"/>
    </source>
</evidence>
<dbReference type="KEGG" id="cman:A9D14_18720"/>
<name>A0A217EZ12_9SPHN</name>
<dbReference type="GO" id="GO:0006313">
    <property type="term" value="P:DNA transposition"/>
    <property type="evidence" value="ECO:0007669"/>
    <property type="project" value="InterPro"/>
</dbReference>
<dbReference type="InterPro" id="IPR047650">
    <property type="entry name" value="Transpos_IS110"/>
</dbReference>
<feature type="coiled-coil region" evidence="1">
    <location>
        <begin position="182"/>
        <end position="209"/>
    </location>
</feature>
<dbReference type="OrthoDB" id="5289737at2"/>
<dbReference type="NCBIfam" id="NF033542">
    <property type="entry name" value="transpos_IS110"/>
    <property type="match status" value="1"/>
</dbReference>
<proteinExistence type="predicted"/>
<dbReference type="RefSeq" id="WP_066850888.1">
    <property type="nucleotide sequence ID" value="NZ_CP019604.1"/>
</dbReference>
<geneLocation type="plasmid" evidence="5">
    <name>pcme4a9ii</name>
</geneLocation>
<keyword evidence="1" id="KW-0175">Coiled coil</keyword>
<evidence type="ECO:0000313" key="4">
    <source>
        <dbReference type="EMBL" id="ARU18377.1"/>
    </source>
</evidence>
<dbReference type="GO" id="GO:0004803">
    <property type="term" value="F:transposase activity"/>
    <property type="evidence" value="ECO:0007669"/>
    <property type="project" value="InterPro"/>
</dbReference>
<sequence>MSQVTTIGLDIAKNVFHAHGADERGAMVFSRKLTRAKLLDFFAKQPTCVVALEACGGAHHWARELAALGHDARLIPPSYVKPFVKRNKSDALDAEAICEAAQRPGMRYVAVKCEEQQAAGLVFRTRDLMVRQRTQLINAIRGHLSEYGWVAPRGTAHMAMLADLLEEEAMAATLPQAARPMFKLMVEHLNELEKRVAELDREIARRAKEDEDARRLMTIPGVGPIAATAILALAPPIETFRKSRDFAAWLGLTPRQHSTGGKQRLGSISRMGERSIRRLLIIGGSSIVRQARRFGAPEGSWLERMLARKPRMLVSVALANKMARMVWALLTKREDHRAPAALAV</sequence>
<dbReference type="Proteomes" id="UP000195807">
    <property type="component" value="Plasmid pCME4A9II"/>
</dbReference>
<dbReference type="AlphaFoldDB" id="A0A217EZ12"/>
<dbReference type="EMBL" id="CP019604">
    <property type="protein sequence ID" value="ARU18377.1"/>
    <property type="molecule type" value="Genomic_DNA"/>
</dbReference>